<proteinExistence type="predicted"/>
<evidence type="ECO:0008006" key="4">
    <source>
        <dbReference type="Google" id="ProtNLM"/>
    </source>
</evidence>
<feature type="signal peptide" evidence="1">
    <location>
        <begin position="1"/>
        <end position="22"/>
    </location>
</feature>
<gene>
    <name evidence="2" type="ordered locus">FSU_0695</name>
</gene>
<evidence type="ECO:0000256" key="1">
    <source>
        <dbReference type="SAM" id="SignalP"/>
    </source>
</evidence>
<sequence>MFMVQLKSIAIAVLAGSVLCAAQLAIKPATESDNVPTIDERYLIFKPVENEFRDETPEQAKTIPAGFHNPSLAIGAEDRASVNEAMSKVGKGLCYGSIAAKILSAGNVPILCE</sequence>
<reference evidence="3" key="1">
    <citation type="submission" date="2010-08" db="EMBL/GenBank/DDBJ databases">
        <title>Complete sequence of Fibrobacter succinogenes subsp. succinogenes S85.</title>
        <authorList>
            <person name="Durkin A.S."/>
            <person name="Nelson K.E."/>
            <person name="Morrison M."/>
            <person name="Forsberg C.W."/>
            <person name="Wilson D.B."/>
            <person name="Russell J.B."/>
            <person name="Cann I.K.O."/>
            <person name="Mackie R.I."/>
            <person name="White B.A."/>
        </authorList>
    </citation>
    <scope>NUCLEOTIDE SEQUENCE [LARGE SCALE GENOMIC DNA]</scope>
    <source>
        <strain evidence="3">ATCC 19169 / S85</strain>
    </source>
</reference>
<dbReference type="EMBL" id="CP002158">
    <property type="protein sequence ID" value="ADL26878.1"/>
    <property type="molecule type" value="Genomic_DNA"/>
</dbReference>
<protein>
    <recommendedName>
        <fullName evidence="4">Lipoprotein</fullName>
    </recommendedName>
</protein>
<accession>D9S7G0</accession>
<dbReference type="KEGG" id="fsc:FSU_0695"/>
<name>D9S7G0_FIBSS</name>
<evidence type="ECO:0000313" key="3">
    <source>
        <dbReference type="Proteomes" id="UP000000517"/>
    </source>
</evidence>
<organism evidence="2 3">
    <name type="scientific">Fibrobacter succinogenes (strain ATCC 19169 / S85)</name>
    <dbReference type="NCBI Taxonomy" id="59374"/>
    <lineage>
        <taxon>Bacteria</taxon>
        <taxon>Pseudomonadati</taxon>
        <taxon>Fibrobacterota</taxon>
        <taxon>Fibrobacteria</taxon>
        <taxon>Fibrobacterales</taxon>
        <taxon>Fibrobacteraceae</taxon>
        <taxon>Fibrobacter</taxon>
    </lineage>
</organism>
<evidence type="ECO:0000313" key="2">
    <source>
        <dbReference type="EMBL" id="ADL26878.1"/>
    </source>
</evidence>
<dbReference type="Proteomes" id="UP000000517">
    <property type="component" value="Chromosome"/>
</dbReference>
<keyword evidence="1" id="KW-0732">Signal</keyword>
<dbReference type="AlphaFoldDB" id="D9S7G0"/>
<dbReference type="STRING" id="59374.FSU_0695"/>
<dbReference type="HOGENOM" id="CLU_2129706_0_0_0"/>
<feature type="chain" id="PRO_5003128017" description="Lipoprotein" evidence="1">
    <location>
        <begin position="23"/>
        <end position="113"/>
    </location>
</feature>